<gene>
    <name evidence="2" type="ORF">HOV93_27590</name>
</gene>
<evidence type="ECO:0000313" key="2">
    <source>
        <dbReference type="EMBL" id="MBA2115577.1"/>
    </source>
</evidence>
<organism evidence="2 3">
    <name type="scientific">Bremerella alba</name>
    <dbReference type="NCBI Taxonomy" id="980252"/>
    <lineage>
        <taxon>Bacteria</taxon>
        <taxon>Pseudomonadati</taxon>
        <taxon>Planctomycetota</taxon>
        <taxon>Planctomycetia</taxon>
        <taxon>Pirellulales</taxon>
        <taxon>Pirellulaceae</taxon>
        <taxon>Bremerella</taxon>
    </lineage>
</organism>
<proteinExistence type="predicted"/>
<dbReference type="AlphaFoldDB" id="A0A7V9A7P9"/>
<reference evidence="2 3" key="1">
    <citation type="submission" date="2020-05" db="EMBL/GenBank/DDBJ databases">
        <title>Bremerella alba sp. nov., a novel planctomycete isolated from the surface of the macroalga Fucus spiralis.</title>
        <authorList>
            <person name="Godinho O."/>
            <person name="Botelho R."/>
            <person name="Albuquerque L."/>
            <person name="Wiegand S."/>
            <person name="Da Costa M.S."/>
            <person name="Lobo-Da-Cunha A."/>
            <person name="Jogler C."/>
            <person name="Lage O.M."/>
        </authorList>
    </citation>
    <scope>NUCLEOTIDE SEQUENCE [LARGE SCALE GENOMIC DNA]</scope>
    <source>
        <strain evidence="2 3">FF15</strain>
    </source>
</reference>
<feature type="domain" description="DUF1559" evidence="1">
    <location>
        <begin position="12"/>
        <end position="151"/>
    </location>
</feature>
<accession>A0A7V9A7P9</accession>
<name>A0A7V9A7P9_9BACT</name>
<sequence>MPLLNSRRGGFGKSNYKTNAGINAARDKKGVMWADSKLGLRDITDGTSNTMLVGEACATEQTGVTNCGGEVCKFSGGLWIGARKANSAETWHPGVTSHDIVSFGGSGANMLINRSGANWGDDWIGSSTHPGGMMSVQCDGAVRFLQETIELATYSHLRERSDGKVLGEY</sequence>
<evidence type="ECO:0000259" key="1">
    <source>
        <dbReference type="Pfam" id="PF07596"/>
    </source>
</evidence>
<keyword evidence="3" id="KW-1185">Reference proteome</keyword>
<dbReference type="Pfam" id="PF07596">
    <property type="entry name" value="SBP_bac_10"/>
    <property type="match status" value="1"/>
</dbReference>
<comment type="caution">
    <text evidence="2">The sequence shown here is derived from an EMBL/GenBank/DDBJ whole genome shotgun (WGS) entry which is preliminary data.</text>
</comment>
<protein>
    <recommendedName>
        <fullName evidence="1">DUF1559 domain-containing protein</fullName>
    </recommendedName>
</protein>
<evidence type="ECO:0000313" key="3">
    <source>
        <dbReference type="Proteomes" id="UP000551616"/>
    </source>
</evidence>
<dbReference type="InterPro" id="IPR011453">
    <property type="entry name" value="DUF1559"/>
</dbReference>
<dbReference type="EMBL" id="JABRWO010000007">
    <property type="protein sequence ID" value="MBA2115577.1"/>
    <property type="molecule type" value="Genomic_DNA"/>
</dbReference>
<dbReference type="Proteomes" id="UP000551616">
    <property type="component" value="Unassembled WGS sequence"/>
</dbReference>
<dbReference type="RefSeq" id="WP_207397008.1">
    <property type="nucleotide sequence ID" value="NZ_JABRWO010000007.1"/>
</dbReference>